<dbReference type="EMBL" id="JARBHB010000016">
    <property type="protein sequence ID" value="KAJ8866609.1"/>
    <property type="molecule type" value="Genomic_DNA"/>
</dbReference>
<evidence type="ECO:0000256" key="1">
    <source>
        <dbReference type="ARBA" id="ARBA00022723"/>
    </source>
</evidence>
<keyword evidence="2" id="KW-0863">Zinc-finger</keyword>
<evidence type="ECO:0000256" key="3">
    <source>
        <dbReference type="ARBA" id="ARBA00022833"/>
    </source>
</evidence>
<dbReference type="Pfam" id="PF04500">
    <property type="entry name" value="FLYWCH"/>
    <property type="match status" value="1"/>
</dbReference>
<evidence type="ECO:0000313" key="5">
    <source>
        <dbReference type="EMBL" id="KAJ8866609.1"/>
    </source>
</evidence>
<organism evidence="5 6">
    <name type="scientific">Dryococelus australis</name>
    <dbReference type="NCBI Taxonomy" id="614101"/>
    <lineage>
        <taxon>Eukaryota</taxon>
        <taxon>Metazoa</taxon>
        <taxon>Ecdysozoa</taxon>
        <taxon>Arthropoda</taxon>
        <taxon>Hexapoda</taxon>
        <taxon>Insecta</taxon>
        <taxon>Pterygota</taxon>
        <taxon>Neoptera</taxon>
        <taxon>Polyneoptera</taxon>
        <taxon>Phasmatodea</taxon>
        <taxon>Verophasmatodea</taxon>
        <taxon>Anareolatae</taxon>
        <taxon>Phasmatidae</taxon>
        <taxon>Eurycanthinae</taxon>
        <taxon>Dryococelus</taxon>
    </lineage>
</organism>
<evidence type="ECO:0000256" key="2">
    <source>
        <dbReference type="ARBA" id="ARBA00022771"/>
    </source>
</evidence>
<evidence type="ECO:0000259" key="4">
    <source>
        <dbReference type="Pfam" id="PF04500"/>
    </source>
</evidence>
<protein>
    <recommendedName>
        <fullName evidence="4">FLYWCH-type domain-containing protein</fullName>
    </recommendedName>
</protein>
<dbReference type="InterPro" id="IPR007588">
    <property type="entry name" value="Znf_FLYWCH"/>
</dbReference>
<name>A0ABQ9G6D6_9NEOP</name>
<dbReference type="Proteomes" id="UP001159363">
    <property type="component" value="Chromosome 15"/>
</dbReference>
<reference evidence="5 6" key="1">
    <citation type="submission" date="2023-02" db="EMBL/GenBank/DDBJ databases">
        <title>LHISI_Scaffold_Assembly.</title>
        <authorList>
            <person name="Stuart O.P."/>
            <person name="Cleave R."/>
            <person name="Magrath M.J.L."/>
            <person name="Mikheyev A.S."/>
        </authorList>
    </citation>
    <scope>NUCLEOTIDE SEQUENCE [LARGE SCALE GENOMIC DNA]</scope>
    <source>
        <strain evidence="5">Daus_M_001</strain>
        <tissue evidence="5">Leg muscle</tissue>
    </source>
</reference>
<gene>
    <name evidence="5" type="ORF">PR048_032469</name>
</gene>
<proteinExistence type="predicted"/>
<keyword evidence="3" id="KW-0862">Zinc</keyword>
<sequence>MKLLHCYGTATSQDTVHFICSQRGFPQLVLNNYIYKKEKTINNKVHWKCTNYDDLKCRGRVATIGKQLVATSTFHNHEPPTHKILYQNTMWHHLLVDMCGCAVEWLVEL</sequence>
<comment type="caution">
    <text evidence="5">The sequence shown here is derived from an EMBL/GenBank/DDBJ whole genome shotgun (WGS) entry which is preliminary data.</text>
</comment>
<keyword evidence="1" id="KW-0479">Metal-binding</keyword>
<accession>A0ABQ9G6D6</accession>
<dbReference type="Gene3D" id="2.20.25.240">
    <property type="match status" value="1"/>
</dbReference>
<evidence type="ECO:0000313" key="6">
    <source>
        <dbReference type="Proteomes" id="UP001159363"/>
    </source>
</evidence>
<keyword evidence="6" id="KW-1185">Reference proteome</keyword>
<feature type="domain" description="FLYWCH-type" evidence="4">
    <location>
        <begin position="18"/>
        <end position="77"/>
    </location>
</feature>